<dbReference type="GeneID" id="37139707"/>
<feature type="region of interest" description="Disordered" evidence="1">
    <location>
        <begin position="149"/>
        <end position="178"/>
    </location>
</feature>
<dbReference type="VEuPathDB" id="FungiDB:BO82DRAFT_364713"/>
<proteinExistence type="predicted"/>
<dbReference type="OrthoDB" id="4484319at2759"/>
<reference evidence="2 3" key="1">
    <citation type="submission" date="2016-12" db="EMBL/GenBank/DDBJ databases">
        <title>The genomes of Aspergillus section Nigri reveals drivers in fungal speciation.</title>
        <authorList>
            <consortium name="DOE Joint Genome Institute"/>
            <person name="Vesth T.C."/>
            <person name="Nybo J."/>
            <person name="Theobald S."/>
            <person name="Brandl J."/>
            <person name="Frisvad J.C."/>
            <person name="Nielsen K.F."/>
            <person name="Lyhne E.K."/>
            <person name="Kogle M.E."/>
            <person name="Kuo A."/>
            <person name="Riley R."/>
            <person name="Clum A."/>
            <person name="Nolan M."/>
            <person name="Lipzen A."/>
            <person name="Salamov A."/>
            <person name="Henrissat B."/>
            <person name="Wiebenga A."/>
            <person name="De Vries R.P."/>
            <person name="Grigoriev I.V."/>
            <person name="Mortensen U.H."/>
            <person name="Andersen M.R."/>
            <person name="Baker S.E."/>
        </authorList>
    </citation>
    <scope>NUCLEOTIDE SEQUENCE [LARGE SCALE GENOMIC DNA]</scope>
    <source>
        <strain evidence="2 3">CBS 121591</strain>
    </source>
</reference>
<gene>
    <name evidence="2" type="ORF">BO82DRAFT_364713</name>
</gene>
<accession>A0A319C8S2</accession>
<dbReference type="RefSeq" id="XP_025492015.1">
    <property type="nucleotide sequence ID" value="XM_025636966.1"/>
</dbReference>
<sequence>MPARPEGQSRPSRSLTPVEAKFGCDFFLYDFVSDRARAIAGSPSYCFCWSSEVIFIARVGSAYNSERAGHIRSLDIGPHLKRARADSIPPVRLYGIIICGDRVRLYTEFPWGHEHQYQGREVFSTHRDEVVFREFMDVVQALRYEDMGQGQVDRASQRSGGGELPPPEERATPANRGP</sequence>
<dbReference type="AlphaFoldDB" id="A0A319C8S2"/>
<protein>
    <submittedName>
        <fullName evidence="2">Uncharacterized protein</fullName>
    </submittedName>
</protein>
<evidence type="ECO:0000313" key="3">
    <source>
        <dbReference type="Proteomes" id="UP000248340"/>
    </source>
</evidence>
<evidence type="ECO:0000313" key="2">
    <source>
        <dbReference type="EMBL" id="PYH81815.1"/>
    </source>
</evidence>
<name>A0A319C8S2_9EURO</name>
<dbReference type="Proteomes" id="UP000248340">
    <property type="component" value="Unassembled WGS sequence"/>
</dbReference>
<dbReference type="EMBL" id="KZ821699">
    <property type="protein sequence ID" value="PYH81815.1"/>
    <property type="molecule type" value="Genomic_DNA"/>
</dbReference>
<organism evidence="2 3">
    <name type="scientific">Aspergillus uvarum CBS 121591</name>
    <dbReference type="NCBI Taxonomy" id="1448315"/>
    <lineage>
        <taxon>Eukaryota</taxon>
        <taxon>Fungi</taxon>
        <taxon>Dikarya</taxon>
        <taxon>Ascomycota</taxon>
        <taxon>Pezizomycotina</taxon>
        <taxon>Eurotiomycetes</taxon>
        <taxon>Eurotiomycetidae</taxon>
        <taxon>Eurotiales</taxon>
        <taxon>Aspergillaceae</taxon>
        <taxon>Aspergillus</taxon>
        <taxon>Aspergillus subgen. Circumdati</taxon>
    </lineage>
</organism>
<keyword evidence="3" id="KW-1185">Reference proteome</keyword>
<evidence type="ECO:0000256" key="1">
    <source>
        <dbReference type="SAM" id="MobiDB-lite"/>
    </source>
</evidence>